<keyword evidence="7 9" id="KW-0811">Translocation</keyword>
<dbReference type="PRINTS" id="PR01755">
    <property type="entry name" value="SECFTRNLCASE"/>
</dbReference>
<name>A0A844F2I9_CLOSV</name>
<comment type="similarity">
    <text evidence="9">Belongs to the SecD/SecF family. SecD subfamily.</text>
</comment>
<keyword evidence="4 9" id="KW-0812">Transmembrane</keyword>
<evidence type="ECO:0000256" key="10">
    <source>
        <dbReference type="HAMAP-Rule" id="MF_01464"/>
    </source>
</evidence>
<dbReference type="HAMAP" id="MF_01463_B">
    <property type="entry name" value="SecD_B"/>
    <property type="match status" value="1"/>
</dbReference>
<dbReference type="PROSITE" id="PS51257">
    <property type="entry name" value="PROKAR_LIPOPROTEIN"/>
    <property type="match status" value="1"/>
</dbReference>
<evidence type="ECO:0000256" key="6">
    <source>
        <dbReference type="ARBA" id="ARBA00022989"/>
    </source>
</evidence>
<dbReference type="Gene3D" id="3.30.70.3400">
    <property type="match status" value="1"/>
</dbReference>
<dbReference type="NCBIfam" id="TIGR00916">
    <property type="entry name" value="2A0604s01"/>
    <property type="match status" value="1"/>
</dbReference>
<feature type="transmembrane region" description="Helical" evidence="9">
    <location>
        <begin position="370"/>
        <end position="389"/>
    </location>
</feature>
<keyword evidence="8 9" id="KW-0472">Membrane</keyword>
<dbReference type="InterPro" id="IPR005791">
    <property type="entry name" value="SecD"/>
</dbReference>
<feature type="transmembrane region" description="Helical" evidence="9">
    <location>
        <begin position="657"/>
        <end position="677"/>
    </location>
</feature>
<keyword evidence="2 9" id="KW-0813">Transport</keyword>
<dbReference type="HAMAP" id="MF_01464_B">
    <property type="entry name" value="SecF_B"/>
    <property type="match status" value="1"/>
</dbReference>
<feature type="transmembrane region" description="Helical" evidence="9">
    <location>
        <begin position="270"/>
        <end position="289"/>
    </location>
</feature>
<dbReference type="NCBIfam" id="TIGR00966">
    <property type="entry name" value="transloc_SecF"/>
    <property type="match status" value="1"/>
</dbReference>
<feature type="domain" description="Protein export membrane protein SecD/SecF C-terminal" evidence="11">
    <location>
        <begin position="520"/>
        <end position="713"/>
    </location>
</feature>
<feature type="domain" description="Protein export membrane protein SecD/SecF C-terminal" evidence="11">
    <location>
        <begin position="226"/>
        <end position="396"/>
    </location>
</feature>
<evidence type="ECO:0000313" key="13">
    <source>
        <dbReference type="EMBL" id="MSS39882.1"/>
    </source>
</evidence>
<feature type="transmembrane region" description="Helical" evidence="9">
    <location>
        <begin position="689"/>
        <end position="711"/>
    </location>
</feature>
<dbReference type="Pfam" id="PF22599">
    <property type="entry name" value="SecDF_P1_head"/>
    <property type="match status" value="1"/>
</dbReference>
<proteinExistence type="inferred from homology"/>
<dbReference type="PANTHER" id="PTHR30081:SF1">
    <property type="entry name" value="PROTEIN TRANSLOCASE SUBUNIT SECD"/>
    <property type="match status" value="1"/>
</dbReference>
<evidence type="ECO:0000256" key="7">
    <source>
        <dbReference type="ARBA" id="ARBA00023010"/>
    </source>
</evidence>
<feature type="transmembrane region" description="Helical" evidence="9">
    <location>
        <begin position="573"/>
        <end position="600"/>
    </location>
</feature>
<comment type="subcellular location">
    <subcellularLocation>
        <location evidence="1 9">Cell membrane</location>
        <topology evidence="1 9">Multi-pass membrane protein</topology>
    </subcellularLocation>
</comment>
<dbReference type="EMBL" id="VUMB01000009">
    <property type="protein sequence ID" value="MSS39882.1"/>
    <property type="molecule type" value="Genomic_DNA"/>
</dbReference>
<evidence type="ECO:0000256" key="3">
    <source>
        <dbReference type="ARBA" id="ARBA00022475"/>
    </source>
</evidence>
<comment type="caution">
    <text evidence="9">Lacks conserved residue(s) required for the propagation of feature annotation.</text>
</comment>
<feature type="transmembrane region" description="Helical" evidence="9">
    <location>
        <begin position="243"/>
        <end position="263"/>
    </location>
</feature>
<dbReference type="Gene3D" id="1.20.1640.10">
    <property type="entry name" value="Multidrug efflux transporter AcrB transmembrane domain"/>
    <property type="match status" value="2"/>
</dbReference>
<dbReference type="InterPro" id="IPR022645">
    <property type="entry name" value="SecD/SecF_bac"/>
</dbReference>
<feature type="domain" description="SecDF P1 head subdomain" evidence="12">
    <location>
        <begin position="130"/>
        <end position="224"/>
    </location>
</feature>
<sequence length="725" mass="79326">MKNKKLNIWIALGVIFLFVYLAVFGCGGGIKGMRDMRFGIDIRGGVEAVFEPAGTKEKPTKAELEMAREVIETRLDAQNILDREVTVDEKAGNIIVRFPWKSDEKDFDPETAIQELGQMAELTFRGPDGTVYVKGSDVARSRAALDEQKRNIVELEFTSKGAEKFANATEELAGQNMGIYMDEEMISNPLVNGKITGGKAEITGMASKEESQDLADKINSGALPFSMETTNYNTISPTLGDRALNAMAAAAGITMVLICLFMVEWYRLPGIISCLTLAFQIALQILAISVPQYTITLPGIAGLILSGGMAVDANIIISERISEELKKGSSVKRAIKSGYKRAFSSVLDGNITTAAVAGILMIFGSGTMLSFGYTLLTGVIINLLAGVWMSRSMLNSIIRYGFFNQGKWFCKKRDKKVLHFTEAKRYFFLASIAVIVSGTIWSAANGVKLDTQFTGGVILKYTYSGKADTGQIQQKVEDIADRSVSVQTSEDPSTGEKKLVLTLAGKNGLSPDQQKQILNTLNKGNDNRFQTSETYAVEPYIGAKALKNSVIAIILSFLFIIVYIRLRFSALGGLAAGVTAVLALMHDICIVLFVFGIFRIPLNDAFVAVTLTIIGYSINDTIVLYDRIREHRNTMKRKGTLAELVDLSTTETLGRSINTAFTVILCAFIILAASIVYQMESITKFSLPLLAGLVSGCYSSICIAAPLWVWWEEQVQKRKTGIKRK</sequence>
<comment type="similarity">
    <text evidence="10">Belongs to the SecD/SecF family. SecF subfamily.</text>
</comment>
<organism evidence="13 14">
    <name type="scientific">Clostridium scindens (strain JCM 10418 / VPI 12708)</name>
    <dbReference type="NCBI Taxonomy" id="29347"/>
    <lineage>
        <taxon>Bacteria</taxon>
        <taxon>Bacillati</taxon>
        <taxon>Bacillota</taxon>
        <taxon>Clostridia</taxon>
        <taxon>Lachnospirales</taxon>
        <taxon>Lachnospiraceae</taxon>
    </lineage>
</organism>
<dbReference type="GO" id="GO:0005886">
    <property type="term" value="C:plasma membrane"/>
    <property type="evidence" value="ECO:0007669"/>
    <property type="project" value="UniProtKB-SubCell"/>
</dbReference>
<dbReference type="InterPro" id="IPR055344">
    <property type="entry name" value="SecD_SecF_C_bact"/>
</dbReference>
<comment type="function">
    <text evidence="9">Part of the Sec protein translocase complex. Interacts with the SecYEG preprotein conducting channel. SecDF uses the proton motive force (PMF) to complete protein translocation after the ATP-dependent function of SecA.</text>
</comment>
<comment type="subunit">
    <text evidence="10">Forms a complex with SecD. Part of the essential Sec protein translocation apparatus which comprises SecA, SecYEG and auxiliary proteins SecDF. Other proteins may also be involved.</text>
</comment>
<evidence type="ECO:0000256" key="1">
    <source>
        <dbReference type="ARBA" id="ARBA00004651"/>
    </source>
</evidence>
<dbReference type="GO" id="GO:0065002">
    <property type="term" value="P:intracellular protein transmembrane transport"/>
    <property type="evidence" value="ECO:0007669"/>
    <property type="project" value="UniProtKB-UniRule"/>
</dbReference>
<evidence type="ECO:0000256" key="2">
    <source>
        <dbReference type="ARBA" id="ARBA00022448"/>
    </source>
</evidence>
<feature type="transmembrane region" description="Helical" evidence="9">
    <location>
        <begin position="606"/>
        <end position="628"/>
    </location>
</feature>
<dbReference type="AlphaFoldDB" id="A0A844F2I9"/>
<evidence type="ECO:0000256" key="4">
    <source>
        <dbReference type="ARBA" id="ARBA00022692"/>
    </source>
</evidence>
<dbReference type="NCBIfam" id="TIGR01129">
    <property type="entry name" value="secD"/>
    <property type="match status" value="1"/>
</dbReference>
<dbReference type="GO" id="GO:0043952">
    <property type="term" value="P:protein transport by the Sec complex"/>
    <property type="evidence" value="ECO:0007669"/>
    <property type="project" value="UniProtKB-UniRule"/>
</dbReference>
<feature type="transmembrane region" description="Helical" evidence="9">
    <location>
        <begin position="426"/>
        <end position="444"/>
    </location>
</feature>
<keyword evidence="5 9" id="KW-0653">Protein transport</keyword>
<dbReference type="Pfam" id="PF02355">
    <property type="entry name" value="SecD_SecF_C"/>
    <property type="match status" value="2"/>
</dbReference>
<feature type="transmembrane region" description="Helical" evidence="9">
    <location>
        <begin position="295"/>
        <end position="317"/>
    </location>
</feature>
<dbReference type="InterPro" id="IPR022813">
    <property type="entry name" value="SecD/SecF_arch_bac"/>
</dbReference>
<dbReference type="GO" id="GO:0006605">
    <property type="term" value="P:protein targeting"/>
    <property type="evidence" value="ECO:0007669"/>
    <property type="project" value="UniProtKB-UniRule"/>
</dbReference>
<evidence type="ECO:0000259" key="12">
    <source>
        <dbReference type="Pfam" id="PF22599"/>
    </source>
</evidence>
<evidence type="ECO:0000313" key="14">
    <source>
        <dbReference type="Proteomes" id="UP000462363"/>
    </source>
</evidence>
<evidence type="ECO:0000259" key="11">
    <source>
        <dbReference type="Pfam" id="PF02355"/>
    </source>
</evidence>
<feature type="transmembrane region" description="Helical" evidence="9">
    <location>
        <begin position="549"/>
        <end position="566"/>
    </location>
</feature>
<comment type="subunit">
    <text evidence="9">Forms a complex with SecF. Part of the essential Sec protein translocation apparatus which comprises SecA, SecYEG and auxiliary proteins SecDF. Other proteins may also be involved.</text>
</comment>
<dbReference type="InterPro" id="IPR048634">
    <property type="entry name" value="SecD_SecF_C"/>
</dbReference>
<dbReference type="Proteomes" id="UP000462363">
    <property type="component" value="Unassembled WGS sequence"/>
</dbReference>
<comment type="caution">
    <text evidence="13">The sequence shown here is derived from an EMBL/GenBank/DDBJ whole genome shotgun (WGS) entry which is preliminary data.</text>
</comment>
<dbReference type="InterPro" id="IPR005665">
    <property type="entry name" value="SecF_bac"/>
</dbReference>
<feature type="transmembrane region" description="Helical" evidence="9">
    <location>
        <begin position="342"/>
        <end position="364"/>
    </location>
</feature>
<dbReference type="InterPro" id="IPR054384">
    <property type="entry name" value="SecDF_P1_head"/>
</dbReference>
<gene>
    <name evidence="9 13" type="primary">secD</name>
    <name evidence="10" type="synonym">secF</name>
    <name evidence="13" type="ORF">FYJ37_05850</name>
</gene>
<evidence type="ECO:0000256" key="5">
    <source>
        <dbReference type="ARBA" id="ARBA00022927"/>
    </source>
</evidence>
<dbReference type="SUPFAM" id="SSF82866">
    <property type="entry name" value="Multidrug efflux transporter AcrB transmembrane domain"/>
    <property type="match status" value="2"/>
</dbReference>
<feature type="transmembrane region" description="Helical" evidence="9">
    <location>
        <begin position="7"/>
        <end position="30"/>
    </location>
</feature>
<accession>A0A844F2I9</accession>
<dbReference type="PANTHER" id="PTHR30081">
    <property type="entry name" value="PROTEIN-EXPORT MEMBRANE PROTEIN SEC"/>
    <property type="match status" value="1"/>
</dbReference>
<evidence type="ECO:0000256" key="8">
    <source>
        <dbReference type="ARBA" id="ARBA00023136"/>
    </source>
</evidence>
<reference evidence="13 14" key="1">
    <citation type="submission" date="2019-08" db="EMBL/GenBank/DDBJ databases">
        <title>In-depth cultivation of the pig gut microbiome towards novel bacterial diversity and tailored functional studies.</title>
        <authorList>
            <person name="Wylensek D."/>
            <person name="Hitch T.C.A."/>
            <person name="Clavel T."/>
        </authorList>
    </citation>
    <scope>NUCLEOTIDE SEQUENCE [LARGE SCALE GENOMIC DNA]</scope>
    <source>
        <strain evidence="13 14">BL-389-WT-3D</strain>
    </source>
</reference>
<dbReference type="GO" id="GO:0015450">
    <property type="term" value="F:protein-transporting ATPase activity"/>
    <property type="evidence" value="ECO:0007669"/>
    <property type="project" value="InterPro"/>
</dbReference>
<dbReference type="Gene3D" id="3.30.1360.200">
    <property type="match status" value="1"/>
</dbReference>
<dbReference type="RefSeq" id="WP_154321983.1">
    <property type="nucleotide sequence ID" value="NZ_CAMAAA010000006.1"/>
</dbReference>
<keyword evidence="3 9" id="KW-1003">Cell membrane</keyword>
<protein>
    <recommendedName>
        <fullName evidence="9 10">Multifunctional fusion protein</fullName>
    </recommendedName>
    <domain>
        <recommendedName>
            <fullName evidence="9">Protein translocase subunit SecD</fullName>
        </recommendedName>
    </domain>
    <domain>
        <recommendedName>
            <fullName evidence="10">Protein-export membrane protein SecF</fullName>
        </recommendedName>
    </domain>
</protein>
<keyword evidence="6 9" id="KW-1133">Transmembrane helix</keyword>
<evidence type="ECO:0000256" key="9">
    <source>
        <dbReference type="HAMAP-Rule" id="MF_01463"/>
    </source>
</evidence>